<gene>
    <name evidence="1" type="ORF">E2C01_073446</name>
</gene>
<name>A0A5B7IBQ2_PORTR</name>
<keyword evidence="2" id="KW-1185">Reference proteome</keyword>
<comment type="caution">
    <text evidence="1">The sequence shown here is derived from an EMBL/GenBank/DDBJ whole genome shotgun (WGS) entry which is preliminary data.</text>
</comment>
<proteinExistence type="predicted"/>
<organism evidence="1 2">
    <name type="scientific">Portunus trituberculatus</name>
    <name type="common">Swimming crab</name>
    <name type="synonym">Neptunus trituberculatus</name>
    <dbReference type="NCBI Taxonomy" id="210409"/>
    <lineage>
        <taxon>Eukaryota</taxon>
        <taxon>Metazoa</taxon>
        <taxon>Ecdysozoa</taxon>
        <taxon>Arthropoda</taxon>
        <taxon>Crustacea</taxon>
        <taxon>Multicrustacea</taxon>
        <taxon>Malacostraca</taxon>
        <taxon>Eumalacostraca</taxon>
        <taxon>Eucarida</taxon>
        <taxon>Decapoda</taxon>
        <taxon>Pleocyemata</taxon>
        <taxon>Brachyura</taxon>
        <taxon>Eubrachyura</taxon>
        <taxon>Portunoidea</taxon>
        <taxon>Portunidae</taxon>
        <taxon>Portuninae</taxon>
        <taxon>Portunus</taxon>
    </lineage>
</organism>
<dbReference type="AlphaFoldDB" id="A0A5B7IBQ2"/>
<dbReference type="EMBL" id="VSRR010049761">
    <property type="protein sequence ID" value="MPC78937.1"/>
    <property type="molecule type" value="Genomic_DNA"/>
</dbReference>
<evidence type="ECO:0000313" key="2">
    <source>
        <dbReference type="Proteomes" id="UP000324222"/>
    </source>
</evidence>
<reference evidence="1 2" key="1">
    <citation type="submission" date="2019-05" db="EMBL/GenBank/DDBJ databases">
        <title>Another draft genome of Portunus trituberculatus and its Hox gene families provides insights of decapod evolution.</title>
        <authorList>
            <person name="Jeong J.-H."/>
            <person name="Song I."/>
            <person name="Kim S."/>
            <person name="Choi T."/>
            <person name="Kim D."/>
            <person name="Ryu S."/>
            <person name="Kim W."/>
        </authorList>
    </citation>
    <scope>NUCLEOTIDE SEQUENCE [LARGE SCALE GENOMIC DNA]</scope>
    <source>
        <tissue evidence="1">Muscle</tissue>
    </source>
</reference>
<dbReference type="Proteomes" id="UP000324222">
    <property type="component" value="Unassembled WGS sequence"/>
</dbReference>
<protein>
    <submittedName>
        <fullName evidence="1">Uncharacterized protein</fullName>
    </submittedName>
</protein>
<evidence type="ECO:0000313" key="1">
    <source>
        <dbReference type="EMBL" id="MPC78937.1"/>
    </source>
</evidence>
<sequence>MRACIHARDDSRTALTPPPTLLPSPLPVAVYRCSSPLPLTPAFCTL</sequence>
<accession>A0A5B7IBQ2</accession>